<sequence>MKNIVKVNKTLGWILVVGIAITQIIVTKVTFDMGRMAPFYAFLLAVIFLPFVVTAITSVLNRERSIKKIKIGIIIGLFFQVALPIILPLFFDKEFIYLSLIGIFLGIVMWTFRNKIEVQLLILNGIGASIWLFISLAGLLSS</sequence>
<reference evidence="2 3" key="1">
    <citation type="submission" date="2018-06" db="EMBL/GenBank/DDBJ databases">
        <title>The draft genome sequence of Crocinitomix sp. SM1701.</title>
        <authorList>
            <person name="Zhang X."/>
        </authorList>
    </citation>
    <scope>NUCLEOTIDE SEQUENCE [LARGE SCALE GENOMIC DNA]</scope>
    <source>
        <strain evidence="2 3">SM1701</strain>
    </source>
</reference>
<gene>
    <name evidence="2" type="ORF">DNU06_16980</name>
</gene>
<evidence type="ECO:0000256" key="1">
    <source>
        <dbReference type="SAM" id="Phobius"/>
    </source>
</evidence>
<protein>
    <submittedName>
        <fullName evidence="2">Uncharacterized protein</fullName>
    </submittedName>
</protein>
<keyword evidence="3" id="KW-1185">Reference proteome</keyword>
<proteinExistence type="predicted"/>
<keyword evidence="1" id="KW-1133">Transmembrane helix</keyword>
<organism evidence="2 3">
    <name type="scientific">Putridiphycobacter roseus</name>
    <dbReference type="NCBI Taxonomy" id="2219161"/>
    <lineage>
        <taxon>Bacteria</taxon>
        <taxon>Pseudomonadati</taxon>
        <taxon>Bacteroidota</taxon>
        <taxon>Flavobacteriia</taxon>
        <taxon>Flavobacteriales</taxon>
        <taxon>Crocinitomicaceae</taxon>
        <taxon>Putridiphycobacter</taxon>
    </lineage>
</organism>
<feature type="transmembrane region" description="Helical" evidence="1">
    <location>
        <begin position="96"/>
        <end position="113"/>
    </location>
</feature>
<dbReference type="AlphaFoldDB" id="A0A2W1MWW0"/>
<feature type="transmembrane region" description="Helical" evidence="1">
    <location>
        <begin position="120"/>
        <end position="140"/>
    </location>
</feature>
<dbReference type="OrthoDB" id="9860710at2"/>
<feature type="transmembrane region" description="Helical" evidence="1">
    <location>
        <begin position="37"/>
        <end position="59"/>
    </location>
</feature>
<dbReference type="EMBL" id="QKSB01000022">
    <property type="protein sequence ID" value="PZE15640.1"/>
    <property type="molecule type" value="Genomic_DNA"/>
</dbReference>
<dbReference type="RefSeq" id="WP_111064705.1">
    <property type="nucleotide sequence ID" value="NZ_JBHUCU010000034.1"/>
</dbReference>
<feature type="transmembrane region" description="Helical" evidence="1">
    <location>
        <begin position="12"/>
        <end position="31"/>
    </location>
</feature>
<name>A0A2W1MWW0_9FLAO</name>
<comment type="caution">
    <text evidence="2">The sequence shown here is derived from an EMBL/GenBank/DDBJ whole genome shotgun (WGS) entry which is preliminary data.</text>
</comment>
<keyword evidence="1" id="KW-0472">Membrane</keyword>
<accession>A0A2W1MWW0</accession>
<feature type="transmembrane region" description="Helical" evidence="1">
    <location>
        <begin position="71"/>
        <end position="90"/>
    </location>
</feature>
<dbReference type="Proteomes" id="UP000249248">
    <property type="component" value="Unassembled WGS sequence"/>
</dbReference>
<evidence type="ECO:0000313" key="2">
    <source>
        <dbReference type="EMBL" id="PZE15640.1"/>
    </source>
</evidence>
<evidence type="ECO:0000313" key="3">
    <source>
        <dbReference type="Proteomes" id="UP000249248"/>
    </source>
</evidence>
<keyword evidence="1" id="KW-0812">Transmembrane</keyword>